<evidence type="ECO:0000256" key="1">
    <source>
        <dbReference type="RuleBase" id="RU364038"/>
    </source>
</evidence>
<comment type="function">
    <text evidence="1">Required for disulfide bond formation in some periplasmic proteins. Acts by transferring its disulfide bond to other proteins and is reduced in the process.</text>
</comment>
<dbReference type="SUPFAM" id="SSF52833">
    <property type="entry name" value="Thioredoxin-like"/>
    <property type="match status" value="1"/>
</dbReference>
<dbReference type="CDD" id="cd03020">
    <property type="entry name" value="DsbA_DsbC_DsbG"/>
    <property type="match status" value="1"/>
</dbReference>
<dbReference type="GO" id="GO:0042597">
    <property type="term" value="C:periplasmic space"/>
    <property type="evidence" value="ECO:0007669"/>
    <property type="project" value="UniProtKB-SubCell"/>
</dbReference>
<comment type="similarity">
    <text evidence="1">Belongs to the thioredoxin family. DsbC subfamily.</text>
</comment>
<keyword evidence="1" id="KW-0732">Signal</keyword>
<evidence type="ECO:0000313" key="5">
    <source>
        <dbReference type="Proteomes" id="UP000464086"/>
    </source>
</evidence>
<feature type="domain" description="Disulphide bond isomerase DsbC/G N-terminal" evidence="2">
    <location>
        <begin position="31"/>
        <end position="95"/>
    </location>
</feature>
<accession>A0A6P1GEP7</accession>
<dbReference type="Gene3D" id="3.40.30.10">
    <property type="entry name" value="Glutaredoxin"/>
    <property type="match status" value="1"/>
</dbReference>
<reference evidence="4 5" key="1">
    <citation type="submission" date="2019-12" db="EMBL/GenBank/DDBJ databases">
        <title>Functional and genomic insights into the Sphingobium yanoikuyae YC-JY1, a bacterium efficiently degrading bisphenol A.</title>
        <authorList>
            <person name="Jia Y."/>
            <person name="Li X."/>
            <person name="Wang J."/>
            <person name="Eltoukhy A."/>
            <person name="Lamraoui I."/>
            <person name="Yan Y."/>
        </authorList>
    </citation>
    <scope>NUCLEOTIDE SEQUENCE [LARGE SCALE GENOMIC DNA]</scope>
    <source>
        <strain evidence="4 5">YC-JY1</strain>
    </source>
</reference>
<feature type="signal peptide" evidence="1">
    <location>
        <begin position="1"/>
        <end position="21"/>
    </location>
</feature>
<gene>
    <name evidence="4" type="ORF">GS397_06410</name>
</gene>
<dbReference type="RefSeq" id="WP_159365992.1">
    <property type="nucleotide sequence ID" value="NZ_CP047218.1"/>
</dbReference>
<feature type="domain" description="Thioredoxin-like fold" evidence="3">
    <location>
        <begin position="120"/>
        <end position="227"/>
    </location>
</feature>
<dbReference type="InterPro" id="IPR033954">
    <property type="entry name" value="DiS-bond_Isoase_DsbC/G"/>
</dbReference>
<keyword evidence="1" id="KW-0676">Redox-active center</keyword>
<name>A0A6P1GEP7_SPHYA</name>
<comment type="subcellular location">
    <subcellularLocation>
        <location evidence="1">Periplasm</location>
    </subcellularLocation>
</comment>
<dbReference type="InterPro" id="IPR036249">
    <property type="entry name" value="Thioredoxin-like_sf"/>
</dbReference>
<dbReference type="InterPro" id="IPR051470">
    <property type="entry name" value="Thiol:disulfide_interchange"/>
</dbReference>
<dbReference type="AlphaFoldDB" id="A0A6P1GEP7"/>
<feature type="chain" id="PRO_5027147589" description="Thiol:disulfide interchange protein" evidence="1">
    <location>
        <begin position="22"/>
        <end position="254"/>
    </location>
</feature>
<evidence type="ECO:0000259" key="2">
    <source>
        <dbReference type="Pfam" id="PF10411"/>
    </source>
</evidence>
<organism evidence="4 5">
    <name type="scientific">Sphingobium yanoikuyae</name>
    <name type="common">Sphingomonas yanoikuyae</name>
    <dbReference type="NCBI Taxonomy" id="13690"/>
    <lineage>
        <taxon>Bacteria</taxon>
        <taxon>Pseudomonadati</taxon>
        <taxon>Pseudomonadota</taxon>
        <taxon>Alphaproteobacteria</taxon>
        <taxon>Sphingomonadales</taxon>
        <taxon>Sphingomonadaceae</taxon>
        <taxon>Sphingobium</taxon>
    </lineage>
</organism>
<proteinExistence type="inferred from homology"/>
<protein>
    <recommendedName>
        <fullName evidence="1">Thiol:disulfide interchange protein</fullName>
    </recommendedName>
</protein>
<dbReference type="PANTHER" id="PTHR35272">
    <property type="entry name" value="THIOL:DISULFIDE INTERCHANGE PROTEIN DSBC-RELATED"/>
    <property type="match status" value="1"/>
</dbReference>
<dbReference type="Proteomes" id="UP000464086">
    <property type="component" value="Chromosome"/>
</dbReference>
<dbReference type="InterPro" id="IPR018950">
    <property type="entry name" value="DiS-bond_isomerase_DsbC/G_N"/>
</dbReference>
<dbReference type="EMBL" id="CP047218">
    <property type="protein sequence ID" value="QHD66722.1"/>
    <property type="molecule type" value="Genomic_DNA"/>
</dbReference>
<keyword evidence="1" id="KW-0574">Periplasm</keyword>
<dbReference type="InterPro" id="IPR012336">
    <property type="entry name" value="Thioredoxin-like_fold"/>
</dbReference>
<dbReference type="Pfam" id="PF10411">
    <property type="entry name" value="DsbC_N"/>
    <property type="match status" value="1"/>
</dbReference>
<dbReference type="Pfam" id="PF13098">
    <property type="entry name" value="Thioredoxin_2"/>
    <property type="match status" value="1"/>
</dbReference>
<dbReference type="PANTHER" id="PTHR35272:SF3">
    <property type="entry name" value="THIOL:DISULFIDE INTERCHANGE PROTEIN DSBC"/>
    <property type="match status" value="1"/>
</dbReference>
<sequence>MPRSAKLIIAALLCASAPAYAQDNSAEPLTAAAAEAQRQLQQTFTNLTFEDFGPAPVSGPIYQAIAGGRVIYFAPESEHLLFAAIYDKNGVNLTALAQDASARKRLGAINEADALVIGPAGAPKVVEFTDPDCPYCQALERFWLSKAAEGKPVQRLVYFVSGIHPQAAAKAEHILCAPDREAAFKSIYSGAQPATLHKCRPGAEKVARDAETVRKMGISGTPTMFVEGRLISGFQQGELEAFLEAQARKGQPSP</sequence>
<evidence type="ECO:0000313" key="4">
    <source>
        <dbReference type="EMBL" id="QHD66722.1"/>
    </source>
</evidence>
<evidence type="ECO:0000259" key="3">
    <source>
        <dbReference type="Pfam" id="PF13098"/>
    </source>
</evidence>